<keyword evidence="2" id="KW-0472">Membrane</keyword>
<sequence>MPNGFLNNAYVNCCFFTTYAEVLSSAFKNPASWYFVNPNIGSPISPKAVNSSDTASSGYDTGSIGSSSVSDSAPGSPIQKIFVHYGRLNQKQRREMEKTARELMKQESLPKTLNQTSSGHKSVSRPSQFYEFGVDEKSGKCEVGMQTNKKIVKEERPKPIVKAPIKKVDKRPRAGNNRRRYSPKPVLPPKKKEPITIDEDGFQLVAGKKAAKLPVEPIPVVVEEVVVEKKKRVKKPKKYCTLPTMAMILHDMKQAPFDMSLLMDEEEYEMEENDFEIVDLPMATEVKKAAKKSFKQVKKEENDIVTISAKIQKENGIHSIPVHKNNAGKRYQRKIMFTIIGILLACFALFFLVTLFKTEQMKVVPDPTPKIEYGSVHIESQARQESYWPYKFLKKNFKSFN</sequence>
<proteinExistence type="predicted"/>
<feature type="compositionally biased region" description="Low complexity" evidence="1">
    <location>
        <begin position="62"/>
        <end position="75"/>
    </location>
</feature>
<protein>
    <submittedName>
        <fullName evidence="4">Inner nuclear membrane protein Man1</fullName>
    </submittedName>
</protein>
<feature type="transmembrane region" description="Helical" evidence="2">
    <location>
        <begin position="335"/>
        <end position="356"/>
    </location>
</feature>
<dbReference type="Proteomes" id="UP000095282">
    <property type="component" value="Unplaced"/>
</dbReference>
<organism evidence="3 4">
    <name type="scientific">Caenorhabditis tropicalis</name>
    <dbReference type="NCBI Taxonomy" id="1561998"/>
    <lineage>
        <taxon>Eukaryota</taxon>
        <taxon>Metazoa</taxon>
        <taxon>Ecdysozoa</taxon>
        <taxon>Nematoda</taxon>
        <taxon>Chromadorea</taxon>
        <taxon>Rhabditida</taxon>
        <taxon>Rhabditina</taxon>
        <taxon>Rhabditomorpha</taxon>
        <taxon>Rhabditoidea</taxon>
        <taxon>Rhabditidae</taxon>
        <taxon>Peloderinae</taxon>
        <taxon>Caenorhabditis</taxon>
    </lineage>
</organism>
<keyword evidence="2" id="KW-0812">Transmembrane</keyword>
<feature type="compositionally biased region" description="Polar residues" evidence="1">
    <location>
        <begin position="48"/>
        <end position="60"/>
    </location>
</feature>
<evidence type="ECO:0000313" key="4">
    <source>
        <dbReference type="WBParaSite" id="Csp11.Scaffold630.g18142.t1"/>
    </source>
</evidence>
<evidence type="ECO:0000313" key="3">
    <source>
        <dbReference type="Proteomes" id="UP000095282"/>
    </source>
</evidence>
<dbReference type="eggNOG" id="ENOG502TIZ1">
    <property type="taxonomic scope" value="Eukaryota"/>
</dbReference>
<dbReference type="WBParaSite" id="Csp11.Scaffold630.g18142.t1">
    <property type="protein sequence ID" value="Csp11.Scaffold630.g18142.t1"/>
    <property type="gene ID" value="Csp11.Scaffold630.g18142"/>
</dbReference>
<name>A0A1I7UPU3_9PELO</name>
<dbReference type="STRING" id="1561998.A0A1I7UPU3"/>
<dbReference type="AlphaFoldDB" id="A0A1I7UPU3"/>
<keyword evidence="3" id="KW-1185">Reference proteome</keyword>
<feature type="region of interest" description="Disordered" evidence="1">
    <location>
        <begin position="46"/>
        <end position="75"/>
    </location>
</feature>
<reference evidence="4" key="1">
    <citation type="submission" date="2016-11" db="UniProtKB">
        <authorList>
            <consortium name="WormBaseParasite"/>
        </authorList>
    </citation>
    <scope>IDENTIFICATION</scope>
</reference>
<feature type="region of interest" description="Disordered" evidence="1">
    <location>
        <begin position="169"/>
        <end position="193"/>
    </location>
</feature>
<evidence type="ECO:0000256" key="1">
    <source>
        <dbReference type="SAM" id="MobiDB-lite"/>
    </source>
</evidence>
<keyword evidence="2" id="KW-1133">Transmembrane helix</keyword>
<evidence type="ECO:0000256" key="2">
    <source>
        <dbReference type="SAM" id="Phobius"/>
    </source>
</evidence>
<accession>A0A1I7UPU3</accession>